<keyword evidence="3 6" id="KW-0808">Transferase</keyword>
<keyword evidence="5" id="KW-0443">Lipid metabolism</keyword>
<evidence type="ECO:0000256" key="3">
    <source>
        <dbReference type="ARBA" id="ARBA00022679"/>
    </source>
</evidence>
<dbReference type="Pfam" id="PF02353">
    <property type="entry name" value="CMAS"/>
    <property type="match status" value="1"/>
</dbReference>
<evidence type="ECO:0000313" key="6">
    <source>
        <dbReference type="EMBL" id="TWU30557.1"/>
    </source>
</evidence>
<evidence type="ECO:0000256" key="5">
    <source>
        <dbReference type="ARBA" id="ARBA00023098"/>
    </source>
</evidence>
<evidence type="ECO:0000313" key="7">
    <source>
        <dbReference type="Proteomes" id="UP000319143"/>
    </source>
</evidence>
<dbReference type="PIRSF" id="PIRSF003085">
    <property type="entry name" value="CMAS"/>
    <property type="match status" value="1"/>
</dbReference>
<dbReference type="Gene3D" id="3.40.50.150">
    <property type="entry name" value="Vaccinia Virus protein VP39"/>
    <property type="match status" value="1"/>
</dbReference>
<keyword evidence="2 6" id="KW-0489">Methyltransferase</keyword>
<dbReference type="InterPro" id="IPR003333">
    <property type="entry name" value="CMAS"/>
</dbReference>
<gene>
    <name evidence="6" type="primary">mmaA3</name>
    <name evidence="6" type="ORF">Poly41_66520</name>
</gene>
<keyword evidence="4" id="KW-0949">S-adenosyl-L-methionine</keyword>
<comment type="similarity">
    <text evidence="1">Belongs to the CFA/CMAS family.</text>
</comment>
<proteinExistence type="inferred from homology"/>
<dbReference type="SUPFAM" id="SSF53335">
    <property type="entry name" value="S-adenosyl-L-methionine-dependent methyltransferases"/>
    <property type="match status" value="1"/>
</dbReference>
<dbReference type="Proteomes" id="UP000319143">
    <property type="component" value="Unassembled WGS sequence"/>
</dbReference>
<dbReference type="CDD" id="cd02440">
    <property type="entry name" value="AdoMet_MTases"/>
    <property type="match status" value="1"/>
</dbReference>
<keyword evidence="7" id="KW-1185">Reference proteome</keyword>
<dbReference type="PANTHER" id="PTHR43667:SF1">
    <property type="entry name" value="CYCLOPROPANE-FATTY-ACYL-PHOSPHOLIPID SYNTHASE"/>
    <property type="match status" value="1"/>
</dbReference>
<evidence type="ECO:0000256" key="4">
    <source>
        <dbReference type="ARBA" id="ARBA00022691"/>
    </source>
</evidence>
<protein>
    <submittedName>
        <fullName evidence="6">Methoxy mycolic acid synthase MmaA3</fullName>
        <ecNumber evidence="6">2.1.1.-</ecNumber>
    </submittedName>
</protein>
<reference evidence="6 7" key="1">
    <citation type="submission" date="2019-02" db="EMBL/GenBank/DDBJ databases">
        <title>Deep-cultivation of Planctomycetes and their phenomic and genomic characterization uncovers novel biology.</title>
        <authorList>
            <person name="Wiegand S."/>
            <person name="Jogler M."/>
            <person name="Boedeker C."/>
            <person name="Pinto D."/>
            <person name="Vollmers J."/>
            <person name="Rivas-Marin E."/>
            <person name="Kohn T."/>
            <person name="Peeters S.H."/>
            <person name="Heuer A."/>
            <person name="Rast P."/>
            <person name="Oberbeckmann S."/>
            <person name="Bunk B."/>
            <person name="Jeske O."/>
            <person name="Meyerdierks A."/>
            <person name="Storesund J.E."/>
            <person name="Kallscheuer N."/>
            <person name="Luecker S."/>
            <person name="Lage O.M."/>
            <person name="Pohl T."/>
            <person name="Merkel B.J."/>
            <person name="Hornburger P."/>
            <person name="Mueller R.-W."/>
            <person name="Bruemmer F."/>
            <person name="Labrenz M."/>
            <person name="Spormann A.M."/>
            <person name="Op Den Camp H."/>
            <person name="Overmann J."/>
            <person name="Amann R."/>
            <person name="Jetten M.S.M."/>
            <person name="Mascher T."/>
            <person name="Medema M.H."/>
            <person name="Devos D.P."/>
            <person name="Kaster A.-K."/>
            <person name="Ovreas L."/>
            <person name="Rohde M."/>
            <person name="Galperin M.Y."/>
            <person name="Jogler C."/>
        </authorList>
    </citation>
    <scope>NUCLEOTIDE SEQUENCE [LARGE SCALE GENOMIC DNA]</scope>
    <source>
        <strain evidence="6 7">Poly41</strain>
    </source>
</reference>
<dbReference type="GO" id="GO:0008610">
    <property type="term" value="P:lipid biosynthetic process"/>
    <property type="evidence" value="ECO:0007669"/>
    <property type="project" value="InterPro"/>
</dbReference>
<organism evidence="6 7">
    <name type="scientific">Novipirellula artificiosorum</name>
    <dbReference type="NCBI Taxonomy" id="2528016"/>
    <lineage>
        <taxon>Bacteria</taxon>
        <taxon>Pseudomonadati</taxon>
        <taxon>Planctomycetota</taxon>
        <taxon>Planctomycetia</taxon>
        <taxon>Pirellulales</taxon>
        <taxon>Pirellulaceae</taxon>
        <taxon>Novipirellula</taxon>
    </lineage>
</organism>
<dbReference type="AlphaFoldDB" id="A0A5C6D4G4"/>
<evidence type="ECO:0000256" key="2">
    <source>
        <dbReference type="ARBA" id="ARBA00022603"/>
    </source>
</evidence>
<dbReference type="GO" id="GO:0008168">
    <property type="term" value="F:methyltransferase activity"/>
    <property type="evidence" value="ECO:0007669"/>
    <property type="project" value="UniProtKB-KW"/>
</dbReference>
<dbReference type="EC" id="2.1.1.-" evidence="6"/>
<comment type="caution">
    <text evidence="6">The sequence shown here is derived from an EMBL/GenBank/DDBJ whole genome shotgun (WGS) entry which is preliminary data.</text>
</comment>
<sequence>MDASNRYTYLEIPRMGHPFSAQTQLKSIKDILNTVAEPLDLNVSVRLWNGEVIPLGNQVCGKYTIAISGPGVIGSLMRRPGLETLVRLYATGHITFEGGDLIDFSEALKTNRSNRKKLKQVSKSMLIKRTLPFLFAKTEVADLSQGFRDDMVGRDESKRKNTDYIQFHYDVGNEFYRLFLGSEMQYTCAYFRDWSNSLDQAQQDKLDMICRKLRLQPGDTMLDIGCGWGGLICYAAKHFGVKSHGITLSKEQYEHTKVKIDQLGLRDQVSVEICDYADHQGTYDKISSIGMSEHIGIANYPRYFNKINSMLRDRGIMLNHAIARSAKRSKKHAAKIRPERAFLLKYIFPGSELTPVGMTTDFMEQSGFEVHDVESWREHYALTTRFWCKNLSANEDRAIELVGPERYRLWVAYLAGASGGFTAGSIKIFQVVASKKASKGVSGMPPTREHLYRAA</sequence>
<evidence type="ECO:0000256" key="1">
    <source>
        <dbReference type="ARBA" id="ARBA00010815"/>
    </source>
</evidence>
<accession>A0A5C6D4G4</accession>
<dbReference type="EMBL" id="SJPV01000022">
    <property type="protein sequence ID" value="TWU30557.1"/>
    <property type="molecule type" value="Genomic_DNA"/>
</dbReference>
<dbReference type="InterPro" id="IPR029063">
    <property type="entry name" value="SAM-dependent_MTases_sf"/>
</dbReference>
<name>A0A5C6D4G4_9BACT</name>
<dbReference type="InterPro" id="IPR050723">
    <property type="entry name" value="CFA/CMAS"/>
</dbReference>
<dbReference type="PANTHER" id="PTHR43667">
    <property type="entry name" value="CYCLOPROPANE-FATTY-ACYL-PHOSPHOLIPID SYNTHASE"/>
    <property type="match status" value="1"/>
</dbReference>
<dbReference type="GO" id="GO:0032259">
    <property type="term" value="P:methylation"/>
    <property type="evidence" value="ECO:0007669"/>
    <property type="project" value="UniProtKB-KW"/>
</dbReference>
<dbReference type="RefSeq" id="WP_231616106.1">
    <property type="nucleotide sequence ID" value="NZ_SJPV01000022.1"/>
</dbReference>